<feature type="domain" description="BTB" evidence="1">
    <location>
        <begin position="24"/>
        <end position="94"/>
    </location>
</feature>
<organism evidence="2 3">
    <name type="scientific">Mycena metata</name>
    <dbReference type="NCBI Taxonomy" id="1033252"/>
    <lineage>
        <taxon>Eukaryota</taxon>
        <taxon>Fungi</taxon>
        <taxon>Dikarya</taxon>
        <taxon>Basidiomycota</taxon>
        <taxon>Agaricomycotina</taxon>
        <taxon>Agaricomycetes</taxon>
        <taxon>Agaricomycetidae</taxon>
        <taxon>Agaricales</taxon>
        <taxon>Marasmiineae</taxon>
        <taxon>Mycenaceae</taxon>
        <taxon>Mycena</taxon>
    </lineage>
</organism>
<dbReference type="InterPro" id="IPR011333">
    <property type="entry name" value="SKP1/BTB/POZ_sf"/>
</dbReference>
<gene>
    <name evidence="2" type="ORF">B0H16DRAFT_1555431</name>
</gene>
<dbReference type="PROSITE" id="PS50097">
    <property type="entry name" value="BTB"/>
    <property type="match status" value="1"/>
</dbReference>
<dbReference type="Gene3D" id="3.30.710.10">
    <property type="entry name" value="Potassium Channel Kv1.1, Chain A"/>
    <property type="match status" value="1"/>
</dbReference>
<dbReference type="Proteomes" id="UP001215598">
    <property type="component" value="Unassembled WGS sequence"/>
</dbReference>
<protein>
    <recommendedName>
        <fullName evidence="1">BTB domain-containing protein</fullName>
    </recommendedName>
</protein>
<evidence type="ECO:0000313" key="2">
    <source>
        <dbReference type="EMBL" id="KAJ7747293.1"/>
    </source>
</evidence>
<keyword evidence="3" id="KW-1185">Reference proteome</keyword>
<reference evidence="2" key="1">
    <citation type="submission" date="2023-03" db="EMBL/GenBank/DDBJ databases">
        <title>Massive genome expansion in bonnet fungi (Mycena s.s.) driven by repeated elements and novel gene families across ecological guilds.</title>
        <authorList>
            <consortium name="Lawrence Berkeley National Laboratory"/>
            <person name="Harder C.B."/>
            <person name="Miyauchi S."/>
            <person name="Viragh M."/>
            <person name="Kuo A."/>
            <person name="Thoen E."/>
            <person name="Andreopoulos B."/>
            <person name="Lu D."/>
            <person name="Skrede I."/>
            <person name="Drula E."/>
            <person name="Henrissat B."/>
            <person name="Morin E."/>
            <person name="Kohler A."/>
            <person name="Barry K."/>
            <person name="LaButti K."/>
            <person name="Morin E."/>
            <person name="Salamov A."/>
            <person name="Lipzen A."/>
            <person name="Mereny Z."/>
            <person name="Hegedus B."/>
            <person name="Baldrian P."/>
            <person name="Stursova M."/>
            <person name="Weitz H."/>
            <person name="Taylor A."/>
            <person name="Grigoriev I.V."/>
            <person name="Nagy L.G."/>
            <person name="Martin F."/>
            <person name="Kauserud H."/>
        </authorList>
    </citation>
    <scope>NUCLEOTIDE SEQUENCE</scope>
    <source>
        <strain evidence="2">CBHHK182m</strain>
    </source>
</reference>
<proteinExistence type="predicted"/>
<accession>A0AAD7N5E2</accession>
<dbReference type="InterPro" id="IPR000210">
    <property type="entry name" value="BTB/POZ_dom"/>
</dbReference>
<name>A0AAD7N5E2_9AGAR</name>
<dbReference type="EMBL" id="JARKIB010000077">
    <property type="protein sequence ID" value="KAJ7747293.1"/>
    <property type="molecule type" value="Genomic_DNA"/>
</dbReference>
<evidence type="ECO:0000313" key="3">
    <source>
        <dbReference type="Proteomes" id="UP001215598"/>
    </source>
</evidence>
<sequence length="335" mass="38556">MADPPSDSGVPSSLRDPDFYFEDGSVVLSAKDGTQKHTTYFRLHKGMLARASPIFRDMFTLPSPSTVEKYDGAPFVEMHDDAKDLRELIALLYDPPYISTILEGKDFTLRMLGPTRLAKKYEIDWIRKMVASQLEKHWPGTLREWDTIADEQAEITVFMKTNHDAPLPDDTRRLREFPEPLSSILLARECDVTSILPFAFYCLLLWPVDPLANYDYAPAWKVPQTDILPPEDWRRLFVARQRIDRWFSARYHPSDIESCVYRSGLCTTTISLNPAWFSLAKTDDFLRASAVEMRGIRPDCLGCKKRHEEKIRASRLNFVQNLTYFFQLSGNSEAA</sequence>
<comment type="caution">
    <text evidence="2">The sequence shown here is derived from an EMBL/GenBank/DDBJ whole genome shotgun (WGS) entry which is preliminary data.</text>
</comment>
<evidence type="ECO:0000259" key="1">
    <source>
        <dbReference type="PROSITE" id="PS50097"/>
    </source>
</evidence>
<dbReference type="AlphaFoldDB" id="A0AAD7N5E2"/>